<dbReference type="AlphaFoldDB" id="X1HFX8"/>
<feature type="non-terminal residue" evidence="1">
    <location>
        <position position="166"/>
    </location>
</feature>
<sequence>MRKYDVERVDVKVVQSDRYLIKRIGDIRDWKVYCVCESNCNNGWMRDKVENLARPIMIPLIDRDRLLRGETTRLLPHQQKIIATWAVLKAMVAEFDTHSWVTTHHSQRKYLMNRLAPPARGWAVWIGPYLRVSWPTHWGSSPFLYLSPKQEARRGGSLVATFYNSH</sequence>
<organism evidence="1">
    <name type="scientific">marine sediment metagenome</name>
    <dbReference type="NCBI Taxonomy" id="412755"/>
    <lineage>
        <taxon>unclassified sequences</taxon>
        <taxon>metagenomes</taxon>
        <taxon>ecological metagenomes</taxon>
    </lineage>
</organism>
<comment type="caution">
    <text evidence="1">The sequence shown here is derived from an EMBL/GenBank/DDBJ whole genome shotgun (WGS) entry which is preliminary data.</text>
</comment>
<gene>
    <name evidence="1" type="ORF">S03H2_49017</name>
</gene>
<dbReference type="EMBL" id="BARU01030950">
    <property type="protein sequence ID" value="GAH69091.1"/>
    <property type="molecule type" value="Genomic_DNA"/>
</dbReference>
<accession>X1HFX8</accession>
<reference evidence="1" key="1">
    <citation type="journal article" date="2014" name="Front. Microbiol.">
        <title>High frequency of phylogenetically diverse reductive dehalogenase-homologous genes in deep subseafloor sedimentary metagenomes.</title>
        <authorList>
            <person name="Kawai M."/>
            <person name="Futagami T."/>
            <person name="Toyoda A."/>
            <person name="Takaki Y."/>
            <person name="Nishi S."/>
            <person name="Hori S."/>
            <person name="Arai W."/>
            <person name="Tsubouchi T."/>
            <person name="Morono Y."/>
            <person name="Uchiyama I."/>
            <person name="Ito T."/>
            <person name="Fujiyama A."/>
            <person name="Inagaki F."/>
            <person name="Takami H."/>
        </authorList>
    </citation>
    <scope>NUCLEOTIDE SEQUENCE</scope>
    <source>
        <strain evidence="1">Expedition CK06-06</strain>
    </source>
</reference>
<protein>
    <submittedName>
        <fullName evidence="1">Uncharacterized protein</fullName>
    </submittedName>
</protein>
<name>X1HFX8_9ZZZZ</name>
<evidence type="ECO:0000313" key="1">
    <source>
        <dbReference type="EMBL" id="GAH69091.1"/>
    </source>
</evidence>
<proteinExistence type="predicted"/>